<gene>
    <name evidence="2" type="ORF">V6668_27435</name>
</gene>
<keyword evidence="1" id="KW-0732">Signal</keyword>
<protein>
    <recommendedName>
        <fullName evidence="4">DUF11 domain-containing protein</fullName>
    </recommendedName>
</protein>
<dbReference type="EMBL" id="CP145892">
    <property type="protein sequence ID" value="WWP20115.1"/>
    <property type="molecule type" value="Genomic_DNA"/>
</dbReference>
<evidence type="ECO:0008006" key="4">
    <source>
        <dbReference type="Google" id="ProtNLM"/>
    </source>
</evidence>
<evidence type="ECO:0000313" key="2">
    <source>
        <dbReference type="EMBL" id="WWP20115.1"/>
    </source>
</evidence>
<dbReference type="RefSeq" id="WP_076319210.1">
    <property type="nucleotide sequence ID" value="NZ_CP145892.1"/>
</dbReference>
<evidence type="ECO:0000256" key="1">
    <source>
        <dbReference type="SAM" id="SignalP"/>
    </source>
</evidence>
<feature type="chain" id="PRO_5044790528" description="DUF11 domain-containing protein" evidence="1">
    <location>
        <begin position="26"/>
        <end position="876"/>
    </location>
</feature>
<dbReference type="GeneID" id="93479286"/>
<organism evidence="2 3">
    <name type="scientific">Paenibacillus amylolyticus</name>
    <dbReference type="NCBI Taxonomy" id="1451"/>
    <lineage>
        <taxon>Bacteria</taxon>
        <taxon>Bacillati</taxon>
        <taxon>Bacillota</taxon>
        <taxon>Bacilli</taxon>
        <taxon>Bacillales</taxon>
        <taxon>Paenibacillaceae</taxon>
        <taxon>Paenibacillus</taxon>
    </lineage>
</organism>
<name>A0ABD8ARF0_PAEAM</name>
<feature type="signal peptide" evidence="1">
    <location>
        <begin position="1"/>
        <end position="25"/>
    </location>
</feature>
<accession>A0ABD8ARF0</accession>
<reference evidence="2 3" key="1">
    <citation type="submission" date="2024-02" db="EMBL/GenBank/DDBJ databases">
        <title>Complete sequences of two Paenibacillus sp. strains and one Lysinibacillus strain isolated from the environment on STAA medium highlight biotechnological potential.</title>
        <authorList>
            <person name="Attere S.A."/>
            <person name="Piche L.C."/>
            <person name="Intertaglia L."/>
            <person name="Lami R."/>
            <person name="Charette S.J."/>
            <person name="Vincent A.T."/>
        </authorList>
    </citation>
    <scope>NUCLEOTIDE SEQUENCE [LARGE SCALE GENOMIC DNA]</scope>
    <source>
        <strain evidence="2 3">Y5S-7</strain>
    </source>
</reference>
<dbReference type="AlphaFoldDB" id="A0ABD8ARF0"/>
<evidence type="ECO:0000313" key="3">
    <source>
        <dbReference type="Proteomes" id="UP001364764"/>
    </source>
</evidence>
<proteinExistence type="predicted"/>
<dbReference type="Proteomes" id="UP001364764">
    <property type="component" value="Chromosome"/>
</dbReference>
<sequence length="876" mass="95523">MNHKKVITTLITSMLFISSSGGLVAAASTPATNNSATTKKQQTTTTNKVVHTLAKVPSVKVTARSTVKLTDVNILSQDDGNTVTYTLTYKNNDSTPMMMLDYWSKVKTKGGTSFSPKLIAKDQEKKTVSPGSTVDLTYVMKVGREVKLSDLNFLIVKWDFSKPNYESTLGKFNVPASYSITTPVGKTKTVRLSDSAVKVKVSGIKVYPGENKKQYVKVGVNLNNISYKLLDNPNIKWILRTPGGTNYPLTPDKDSTGVSIQAQANKTLNLMASLPTALKLEKSELLLVEEQGEEKTALPVAALQLPEASQTNVNVVANQPNIISIDGQPVSTLLESARVRGEDEEFDLTMQWVIKNQGKKEVKVPKYALEIRTEDGTSYPIETKALDDLKLKPGATKTIKLNSTIQGNGDTSKIKLYAMTPTTKDESKEGETSGGGTSGFEFSYPVGIYAIPESVTSGDGLTTETVIKNSKGTFGVSVGSLQRLPWTDSDIIAAKVTIRNASAKTVQLPELEAMFTIDSARIDGDTKLIRAEGGKLLGSGMVTEAYLLTKIPSELNMSRLELTLQEKVSEEEKNDWITLSTSGLIQPLSYVGEGKTYTQGTADKETELGIRRTYVYPGSSSDIVYTEFEMTNKSLRQSGLAKLVGYYKTADGQYYKATAKQANRVPGPGQKSIVTFWAKVPKSVKTLSDMRLIVGEGVADNKFVTGEGEATAYVNAMSFEVQPKSLSVLSSLNDIDLYPFKFSGSNIKAYLTGGTAVQIEMIYSLTQEEAVDSGEYGHKLILSITDGSGKVFDKELTPGTDLKTGINQTLNWSIDDTVFDKIRGGSYRVALYDVFEGQRIRLAEQGYSYDVSKLPKEEPIIPEFPEEGSNNPNNNR</sequence>